<evidence type="ECO:0000259" key="1">
    <source>
        <dbReference type="Pfam" id="PF06445"/>
    </source>
</evidence>
<dbReference type="Gene3D" id="3.20.80.10">
    <property type="entry name" value="Regulatory factor, effector binding domain"/>
    <property type="match status" value="1"/>
</dbReference>
<proteinExistence type="predicted"/>
<keyword evidence="3" id="KW-1185">Reference proteome</keyword>
<sequence length="202" mass="22933">MQKTDLSKEQKQYYRAKTSPELVAIAAANFITVEGSGDPDSSGFHAKTKALYATAYNIKKINKLQNQDFRVAPLEGFWWTEAGEPVGERPRDEWHWKLQIQLPAFVVKNDFKQAAALAGNKNLRYLGELQWETQSPSLAVQVLHTGSYKDETASVKKLRDYIEQHHLEITGAHHEIYLSDPNKTAPEKLNTILRLEVKSAKI</sequence>
<dbReference type="SUPFAM" id="SSF55136">
    <property type="entry name" value="Probable bacterial effector-binding domain"/>
    <property type="match status" value="1"/>
</dbReference>
<comment type="caution">
    <text evidence="2">The sequence shown here is derived from an EMBL/GenBank/DDBJ whole genome shotgun (WGS) entry which is preliminary data.</text>
</comment>
<evidence type="ECO:0000313" key="2">
    <source>
        <dbReference type="EMBL" id="MBO9152555.1"/>
    </source>
</evidence>
<dbReference type="Proteomes" id="UP000679126">
    <property type="component" value="Unassembled WGS sequence"/>
</dbReference>
<evidence type="ECO:0000313" key="3">
    <source>
        <dbReference type="Proteomes" id="UP000679126"/>
    </source>
</evidence>
<dbReference type="EMBL" id="JAGHKP010000002">
    <property type="protein sequence ID" value="MBO9152555.1"/>
    <property type="molecule type" value="Genomic_DNA"/>
</dbReference>
<reference evidence="3" key="1">
    <citation type="submission" date="2021-03" db="EMBL/GenBank/DDBJ databases">
        <title>Assistant Professor.</title>
        <authorList>
            <person name="Huq M.A."/>
        </authorList>
    </citation>
    <scope>NUCLEOTIDE SEQUENCE [LARGE SCALE GENOMIC DNA]</scope>
    <source>
        <strain evidence="3">MAH-28</strain>
    </source>
</reference>
<gene>
    <name evidence="2" type="ORF">J7I43_10065</name>
</gene>
<organism evidence="2 3">
    <name type="scientific">Chitinophaga chungangae</name>
    <dbReference type="NCBI Taxonomy" id="2821488"/>
    <lineage>
        <taxon>Bacteria</taxon>
        <taxon>Pseudomonadati</taxon>
        <taxon>Bacteroidota</taxon>
        <taxon>Chitinophagia</taxon>
        <taxon>Chitinophagales</taxon>
        <taxon>Chitinophagaceae</taxon>
        <taxon>Chitinophaga</taxon>
    </lineage>
</organism>
<dbReference type="RefSeq" id="WP_209145543.1">
    <property type="nucleotide sequence ID" value="NZ_JAGHKP010000002.1"/>
</dbReference>
<dbReference type="InterPro" id="IPR011256">
    <property type="entry name" value="Reg_factor_effector_dom_sf"/>
</dbReference>
<dbReference type="InterPro" id="IPR029442">
    <property type="entry name" value="GyrI-like"/>
</dbReference>
<name>A0ABS3YCZ6_9BACT</name>
<dbReference type="Pfam" id="PF06445">
    <property type="entry name" value="GyrI-like"/>
    <property type="match status" value="1"/>
</dbReference>
<feature type="domain" description="GyrI-like small molecule binding" evidence="1">
    <location>
        <begin position="20"/>
        <end position="194"/>
    </location>
</feature>
<protein>
    <submittedName>
        <fullName evidence="2">GyrI-like domain-containing protein</fullName>
    </submittedName>
</protein>
<accession>A0ABS3YCZ6</accession>